<feature type="region of interest" description="Disordered" evidence="1">
    <location>
        <begin position="1314"/>
        <end position="1455"/>
    </location>
</feature>
<feature type="compositionally biased region" description="Low complexity" evidence="1">
    <location>
        <begin position="1332"/>
        <end position="1341"/>
    </location>
</feature>
<sequence>MSLPIVACRPHTLIPINDESVTYVHINRDDDQPSLMACSFTVTVAYESALVQLFKYYSADSKDDGRRYVITEGTDLRVPVSARELRKLGGSYQATIALNHQGLIFAGYEGLGARVFSRRGKDTKWRGVTAAKIMTDIMDAQFWTLPDGRTRVLATAAPWKGGAVSDDSKREGWFKVYELEHHPKSIAVRTILEVKFSGETPNALAGVPSCSSAVSSGCTSRPVLVGDTVSVALSLCSSNPAVCLYGISHTDDHQLVSNALIRVDTPSPISCLCLSPGLQHLAGTGDGGSIHVWNLGLIEVAVTAPGWLDALQEKGLECVTWLSSTKLVVGGEGDWLGLYEFTQPNVLDLICRFKHSGYSSVTSGLAYCPPSDDVLAKDPTGREHAEEGMWIADSSFGLLLSGGEDFYITSHALGLRRRHLSDETVYVAEEEHLLDWSRPQRSVLLGPGNPSPTTSDSGAGDLTSRGSKVSKPTSSANLPGNHKGSVDLLHSTNDCRVKTEELYCQPAVVRVTAAHAPQASRSSALSELCETIVAEVVAFDDEDGSGRTVDSVTTGDLFPPTDHWPNRKRLRKSRRSSASGRGSPPSSSSHGDSNAYPIIVQESPEADNPRCSTGDSRMPREGARGLFTDESGDEGRRKRKRSESSITGRVRRRRRLKRAAAVVEISDDSSDGGQEPGFPSTRGACGPQLGPTRLTRIQVDSDVEPPRPFSDRTGLADESSSKAKGAEVTLNAIELPMLSAIRSLEDQALRDWLKTNQELLDDARRWRNVHPSFKVRSRFGNLLQLLSDEVKRRGTRRGQDWGHYAEPEPVSWHQPDPACEGGDEVTGAAGDGGPPSRMSEDTARPLDGGAAHQRPANDDFVLHSSPSQMRRSDEALVGVPTASSERCPEPPPNSEDKAQAQPLAGTPPPIPSEYLWYSAEQALGWSDESNHDPSENAGDQVMVPEHPQENAPSDWWSTPCSWEKERSSSPHGAADKEAHQNSESISRPHRRGEAERMSSERHSGLPDERSTMTTHGDSKFPRGNQRDGSRYKPETAAAERAVDSRNVEEAGVTAETPSAKVESEAPRSTSHLPLSRGSRTGGGSENLDGQAEVARDTRREGRSCRRKRSKRRSRRSEVRGIGKRDDHLRLPIGGRGTAEGGSETINWRSRLQQPRDTAIPRRPTEHQDWLPPVGRPSAVPRRVASISDHLRIDDYDRARGGGEPEGRPAVVLSPAGRSRRSRSRGSIARRRAADCDQDFTNAEQSESIDGSPIGDAEGLCDATVEPRGRDKRRRSRRCISASFDRHLQREATKPLEGIKVELLTSEEARRGAIDQHRELRLSSTLRRRESSSTDTTPTATPRVVKLGSAGYSGDAKTVHLSPKSCATSRGRSKGRQVSSGTLSTSVTHRRARSSRRTRSEGDRRSGHRGRKEDHAAAAAVRSGRSRRSSRRRSTRGSRVEPSPVTRSGRPSGHQGRTFYDSWYYYDYSN</sequence>
<dbReference type="OMA" id="NAQHEER"/>
<evidence type="ECO:0000313" key="3">
    <source>
        <dbReference type="Proteomes" id="UP000553632"/>
    </source>
</evidence>
<feature type="compositionally biased region" description="Basic residues" evidence="1">
    <location>
        <begin position="1423"/>
        <end position="1435"/>
    </location>
</feature>
<feature type="compositionally biased region" description="Basic and acidic residues" evidence="1">
    <location>
        <begin position="1188"/>
        <end position="1206"/>
    </location>
</feature>
<feature type="compositionally biased region" description="Basic and acidic residues" evidence="1">
    <location>
        <begin position="962"/>
        <end position="980"/>
    </location>
</feature>
<feature type="compositionally biased region" description="Basic residues" evidence="1">
    <location>
        <begin position="649"/>
        <end position="658"/>
    </location>
</feature>
<protein>
    <submittedName>
        <fullName evidence="2">Uncharacterized protein</fullName>
    </submittedName>
</protein>
<feature type="compositionally biased region" description="Basic and acidic residues" evidence="1">
    <location>
        <begin position="1115"/>
        <end position="1129"/>
    </location>
</feature>
<feature type="compositionally biased region" description="Polar residues" evidence="1">
    <location>
        <begin position="1143"/>
        <end position="1155"/>
    </location>
</feature>
<organism evidence="2 3">
    <name type="scientific">Perkinsus olseni</name>
    <name type="common">Perkinsus atlanticus</name>
    <dbReference type="NCBI Taxonomy" id="32597"/>
    <lineage>
        <taxon>Eukaryota</taxon>
        <taxon>Sar</taxon>
        <taxon>Alveolata</taxon>
        <taxon>Perkinsozoa</taxon>
        <taxon>Perkinsea</taxon>
        <taxon>Perkinsida</taxon>
        <taxon>Perkinsidae</taxon>
        <taxon>Perkinsus</taxon>
    </lineage>
</organism>
<keyword evidence="3" id="KW-1185">Reference proteome</keyword>
<proteinExistence type="predicted"/>
<feature type="region of interest" description="Disordered" evidence="1">
    <location>
        <begin position="543"/>
        <end position="721"/>
    </location>
</feature>
<feature type="compositionally biased region" description="Basic residues" evidence="1">
    <location>
        <begin position="1104"/>
        <end position="1114"/>
    </location>
</feature>
<feature type="compositionally biased region" description="Basic and acidic residues" evidence="1">
    <location>
        <begin position="1158"/>
        <end position="1168"/>
    </location>
</feature>
<gene>
    <name evidence="2" type="ORF">FOZ63_012144</name>
</gene>
<feature type="compositionally biased region" description="Basic residues" evidence="1">
    <location>
        <begin position="1387"/>
        <end position="1396"/>
    </location>
</feature>
<dbReference type="InterPro" id="IPR036322">
    <property type="entry name" value="WD40_repeat_dom_sf"/>
</dbReference>
<dbReference type="SUPFAM" id="SSF50978">
    <property type="entry name" value="WD40 repeat-like"/>
    <property type="match status" value="1"/>
</dbReference>
<feature type="compositionally biased region" description="Polar residues" evidence="1">
    <location>
        <begin position="1238"/>
        <end position="1248"/>
    </location>
</feature>
<dbReference type="Proteomes" id="UP000553632">
    <property type="component" value="Unassembled WGS sequence"/>
</dbReference>
<evidence type="ECO:0000313" key="2">
    <source>
        <dbReference type="EMBL" id="KAF4726988.1"/>
    </source>
</evidence>
<evidence type="ECO:0000256" key="1">
    <source>
        <dbReference type="SAM" id="MobiDB-lite"/>
    </source>
</evidence>
<feature type="compositionally biased region" description="Basic residues" evidence="1">
    <location>
        <begin position="1217"/>
        <end position="1230"/>
    </location>
</feature>
<feature type="compositionally biased region" description="Polar residues" evidence="1">
    <location>
        <begin position="464"/>
        <end position="478"/>
    </location>
</feature>
<feature type="compositionally biased region" description="Low complexity" evidence="1">
    <location>
        <begin position="576"/>
        <end position="589"/>
    </location>
</feature>
<dbReference type="InterPro" id="IPR015943">
    <property type="entry name" value="WD40/YVTN_repeat-like_dom_sf"/>
</dbReference>
<feature type="compositionally biased region" description="Basic and acidic residues" evidence="1">
    <location>
        <begin position="1397"/>
        <end position="1415"/>
    </location>
</feature>
<feature type="region of interest" description="Disordered" evidence="1">
    <location>
        <begin position="793"/>
        <end position="1276"/>
    </location>
</feature>
<reference evidence="2 3" key="1">
    <citation type="submission" date="2020-04" db="EMBL/GenBank/DDBJ databases">
        <title>Perkinsus olseni comparative genomics.</title>
        <authorList>
            <person name="Bogema D.R."/>
        </authorList>
    </citation>
    <scope>NUCLEOTIDE SEQUENCE [LARGE SCALE GENOMIC DNA]</scope>
    <source>
        <strain evidence="2 3">ATCC PRA-207</strain>
    </source>
</reference>
<feature type="compositionally biased region" description="Basic residues" evidence="1">
    <location>
        <begin position="566"/>
        <end position="575"/>
    </location>
</feature>
<feature type="compositionally biased region" description="Basic and acidic residues" evidence="1">
    <location>
        <begin position="1093"/>
        <end position="1103"/>
    </location>
</feature>
<comment type="caution">
    <text evidence="2">The sequence shown here is derived from an EMBL/GenBank/DDBJ whole genome shotgun (WGS) entry which is preliminary data.</text>
</comment>
<accession>A0A7J6S219</accession>
<feature type="compositionally biased region" description="Basic and acidic residues" evidence="1">
    <location>
        <begin position="793"/>
        <end position="806"/>
    </location>
</feature>
<dbReference type="Gene3D" id="2.130.10.10">
    <property type="entry name" value="YVTN repeat-like/Quinoprotein amine dehydrogenase"/>
    <property type="match status" value="1"/>
</dbReference>
<feature type="compositionally biased region" description="Basic and acidic residues" evidence="1">
    <location>
        <begin position="1314"/>
        <end position="1331"/>
    </location>
</feature>
<feature type="region of interest" description="Disordered" evidence="1">
    <location>
        <begin position="439"/>
        <end position="485"/>
    </location>
</feature>
<feature type="compositionally biased region" description="Basic and acidic residues" evidence="1">
    <location>
        <begin position="991"/>
        <end position="1033"/>
    </location>
</feature>
<feature type="compositionally biased region" description="Polar residues" evidence="1">
    <location>
        <begin position="1364"/>
        <end position="1382"/>
    </location>
</feature>
<dbReference type="EMBL" id="JABANO010021327">
    <property type="protein sequence ID" value="KAF4726988.1"/>
    <property type="molecule type" value="Genomic_DNA"/>
</dbReference>
<name>A0A7J6S219_PEROL</name>